<evidence type="ECO:0000259" key="10">
    <source>
        <dbReference type="Pfam" id="PF00728"/>
    </source>
</evidence>
<organism evidence="12 13">
    <name type="scientific">Basidiobolus meristosporus CBS 931.73</name>
    <dbReference type="NCBI Taxonomy" id="1314790"/>
    <lineage>
        <taxon>Eukaryota</taxon>
        <taxon>Fungi</taxon>
        <taxon>Fungi incertae sedis</taxon>
        <taxon>Zoopagomycota</taxon>
        <taxon>Entomophthoromycotina</taxon>
        <taxon>Basidiobolomycetes</taxon>
        <taxon>Basidiobolales</taxon>
        <taxon>Basidiobolaceae</taxon>
        <taxon>Basidiobolus</taxon>
    </lineage>
</organism>
<dbReference type="Gene3D" id="3.30.200.20">
    <property type="entry name" value="Phosphorylase Kinase, domain 1"/>
    <property type="match status" value="1"/>
</dbReference>
<evidence type="ECO:0000256" key="3">
    <source>
        <dbReference type="ARBA" id="ARBA00022729"/>
    </source>
</evidence>
<comment type="catalytic activity">
    <reaction evidence="1 7">
        <text>Hydrolysis of terminal non-reducing N-acetyl-D-hexosamine residues in N-acetyl-beta-D-hexosaminides.</text>
        <dbReference type="EC" id="3.2.1.52"/>
    </reaction>
</comment>
<comment type="caution">
    <text evidence="12">The sequence shown here is derived from an EMBL/GenBank/DDBJ whole genome shotgun (WGS) entry which is preliminary data.</text>
</comment>
<keyword evidence="13" id="KW-1185">Reference proteome</keyword>
<feature type="domain" description="Beta-hexosaminidase eukaryotic type N-terminal" evidence="11">
    <location>
        <begin position="21"/>
        <end position="157"/>
    </location>
</feature>
<gene>
    <name evidence="12" type="ORF">K493DRAFT_354814</name>
</gene>
<evidence type="ECO:0000256" key="1">
    <source>
        <dbReference type="ARBA" id="ARBA00001231"/>
    </source>
</evidence>
<dbReference type="STRING" id="1314790.A0A1Y1Y2B2"/>
<evidence type="ECO:0000313" key="13">
    <source>
        <dbReference type="Proteomes" id="UP000193498"/>
    </source>
</evidence>
<dbReference type="InParanoid" id="A0A1Y1Y2B2"/>
<feature type="domain" description="Glycoside hydrolase family 20 catalytic" evidence="10">
    <location>
        <begin position="182"/>
        <end position="513"/>
    </location>
</feature>
<accession>A0A1Y1Y2B2</accession>
<feature type="signal peptide" evidence="9">
    <location>
        <begin position="1"/>
        <end position="19"/>
    </location>
</feature>
<dbReference type="PRINTS" id="PR00738">
    <property type="entry name" value="GLHYDRLASE20"/>
</dbReference>
<dbReference type="Gene3D" id="3.30.379.10">
    <property type="entry name" value="Chitobiase/beta-hexosaminidase domain 2-like"/>
    <property type="match status" value="1"/>
</dbReference>
<dbReference type="EC" id="3.2.1.52" evidence="7"/>
<evidence type="ECO:0000256" key="7">
    <source>
        <dbReference type="PIRNR" id="PIRNR001093"/>
    </source>
</evidence>
<dbReference type="Pfam" id="PF00728">
    <property type="entry name" value="Glyco_hydro_20"/>
    <property type="match status" value="1"/>
</dbReference>
<comment type="similarity">
    <text evidence="2 7">Belongs to the glycosyl hydrolase 20 family.</text>
</comment>
<protein>
    <recommendedName>
        <fullName evidence="7">Beta-hexosaminidase</fullName>
        <ecNumber evidence="7">3.2.1.52</ecNumber>
    </recommendedName>
</protein>
<dbReference type="InterPro" id="IPR025705">
    <property type="entry name" value="Beta_hexosaminidase_sua/sub"/>
</dbReference>
<feature type="chain" id="PRO_5013276921" description="Beta-hexosaminidase" evidence="9">
    <location>
        <begin position="20"/>
        <end position="643"/>
    </location>
</feature>
<evidence type="ECO:0000256" key="6">
    <source>
        <dbReference type="ARBA" id="ARBA00023295"/>
    </source>
</evidence>
<feature type="active site" description="Proton donor" evidence="8">
    <location>
        <position position="341"/>
    </location>
</feature>
<sequence length="643" mass="72784">MVAIKLLTGLSLFAASTMAWVWPLPQKMEVGHDILRLDDRFWIHYNAPYETHDIIRRAITRYKKLIFIKGVFGDQLDTVSQTVFPEVKTSVPELPPQPMGWYPSMNRLVINVEDSSLRLQMDTDESYTLEVPTEGDSVITAKTVYGALRGLESFSQLVKWHSSTDEFRIPLAPVSISDHPKYSHRGVLIDTSRNYLSPKTIKRTLDAMSYNKLNVLHWHMIDSHSFPLKSNVYPELAKAAYNDKWVYDEYTVRDIVRYAKDRGIRVMPEFDIPGHSYSWGIAMPEIVSCMNRQPDWADFAAEPPSGQLNLINPKTLDVVRNLLKDTTKWFEEELFHIGGDEVNMKCWETSPGYPEYLKKHNTTLDALFADFIHKDHSYVRENNKVPVTWQGALLTQNVTMKDDVIVQTWLGNSATVAAVRLGHRVIASNYEHAYLDCGHGAWIASSLGNSWCDPYKSWQVIYSYDMTANMTEAEAKLVIGSETAMWGEQVDSINFDARVWPRAASSAEVLWSGNTLANGTMRPTADVSPRINEMRARLKLGVKPSPAPTTPRLYNIDTNSSSDQKDLTSVYNAILLEDGSWDSIGEIPFEKLKYGKKLGTGGFKDCFSGTYNNDPVAIGELRISTDFSPEDLADIKHEISVLK</sequence>
<dbReference type="GO" id="GO:0004563">
    <property type="term" value="F:beta-N-acetylhexosaminidase activity"/>
    <property type="evidence" value="ECO:0007669"/>
    <property type="project" value="UniProtKB-EC"/>
</dbReference>
<evidence type="ECO:0000256" key="2">
    <source>
        <dbReference type="ARBA" id="ARBA00006285"/>
    </source>
</evidence>
<dbReference type="InterPro" id="IPR017853">
    <property type="entry name" value="GH"/>
</dbReference>
<dbReference type="GO" id="GO:0016020">
    <property type="term" value="C:membrane"/>
    <property type="evidence" value="ECO:0007669"/>
    <property type="project" value="TreeGrafter"/>
</dbReference>
<dbReference type="SUPFAM" id="SSF55545">
    <property type="entry name" value="beta-N-acetylhexosaminidase-like domain"/>
    <property type="match status" value="1"/>
</dbReference>
<dbReference type="FunFam" id="3.20.20.80:FF:000063">
    <property type="entry name" value="Beta-hexosaminidase"/>
    <property type="match status" value="1"/>
</dbReference>
<dbReference type="AlphaFoldDB" id="A0A1Y1Y2B2"/>
<evidence type="ECO:0000256" key="8">
    <source>
        <dbReference type="PIRSR" id="PIRSR001093-1"/>
    </source>
</evidence>
<dbReference type="PIRSF" id="PIRSF001093">
    <property type="entry name" value="B-hxosamndse_ab_euk"/>
    <property type="match status" value="1"/>
</dbReference>
<dbReference type="PANTHER" id="PTHR22600:SF26">
    <property type="entry name" value="BETA-N-ACETYLHEXOSAMINIDASE"/>
    <property type="match status" value="1"/>
</dbReference>
<keyword evidence="3 9" id="KW-0732">Signal</keyword>
<dbReference type="InterPro" id="IPR029019">
    <property type="entry name" value="HEX_eukaryotic_N"/>
</dbReference>
<dbReference type="SUPFAM" id="SSF51445">
    <property type="entry name" value="(Trans)glycosidases"/>
    <property type="match status" value="1"/>
</dbReference>
<dbReference type="OrthoDB" id="428480at2759"/>
<proteinExistence type="inferred from homology"/>
<dbReference type="PANTHER" id="PTHR22600">
    <property type="entry name" value="BETA-HEXOSAMINIDASE"/>
    <property type="match status" value="1"/>
</dbReference>
<evidence type="ECO:0000259" key="11">
    <source>
        <dbReference type="Pfam" id="PF14845"/>
    </source>
</evidence>
<reference evidence="12 13" key="1">
    <citation type="submission" date="2016-07" db="EMBL/GenBank/DDBJ databases">
        <title>Pervasive Adenine N6-methylation of Active Genes in Fungi.</title>
        <authorList>
            <consortium name="DOE Joint Genome Institute"/>
            <person name="Mondo S.J."/>
            <person name="Dannebaum R.O."/>
            <person name="Kuo R.C."/>
            <person name="Labutti K."/>
            <person name="Haridas S."/>
            <person name="Kuo A."/>
            <person name="Salamov A."/>
            <person name="Ahrendt S.R."/>
            <person name="Lipzen A."/>
            <person name="Sullivan W."/>
            <person name="Andreopoulos W.B."/>
            <person name="Clum A."/>
            <person name="Lindquist E."/>
            <person name="Daum C."/>
            <person name="Ramamoorthy G.K."/>
            <person name="Gryganskyi A."/>
            <person name="Culley D."/>
            <person name="Magnuson J.K."/>
            <person name="James T.Y."/>
            <person name="O'Malley M.A."/>
            <person name="Stajich J.E."/>
            <person name="Spatafora J.W."/>
            <person name="Visel A."/>
            <person name="Grigoriev I.V."/>
        </authorList>
    </citation>
    <scope>NUCLEOTIDE SEQUENCE [LARGE SCALE GENOMIC DNA]</scope>
    <source>
        <strain evidence="12 13">CBS 931.73</strain>
    </source>
</reference>
<dbReference type="GO" id="GO:0030203">
    <property type="term" value="P:glycosaminoglycan metabolic process"/>
    <property type="evidence" value="ECO:0007669"/>
    <property type="project" value="TreeGrafter"/>
</dbReference>
<dbReference type="InterPro" id="IPR029018">
    <property type="entry name" value="Hex-like_dom2"/>
</dbReference>
<keyword evidence="6 7" id="KW-0326">Glycosidase</keyword>
<dbReference type="Gene3D" id="3.20.20.80">
    <property type="entry name" value="Glycosidases"/>
    <property type="match status" value="1"/>
</dbReference>
<keyword evidence="4 7" id="KW-0378">Hydrolase</keyword>
<dbReference type="InterPro" id="IPR015883">
    <property type="entry name" value="Glyco_hydro_20_cat"/>
</dbReference>
<evidence type="ECO:0000313" key="12">
    <source>
        <dbReference type="EMBL" id="ORX92152.1"/>
    </source>
</evidence>
<evidence type="ECO:0000256" key="4">
    <source>
        <dbReference type="ARBA" id="ARBA00022801"/>
    </source>
</evidence>
<dbReference type="EMBL" id="MCFE01000289">
    <property type="protein sequence ID" value="ORX92152.1"/>
    <property type="molecule type" value="Genomic_DNA"/>
</dbReference>
<dbReference type="Pfam" id="PF14845">
    <property type="entry name" value="Glycohydro_20b2"/>
    <property type="match status" value="1"/>
</dbReference>
<evidence type="ECO:0000256" key="9">
    <source>
        <dbReference type="SAM" id="SignalP"/>
    </source>
</evidence>
<dbReference type="Proteomes" id="UP000193498">
    <property type="component" value="Unassembled WGS sequence"/>
</dbReference>
<keyword evidence="5" id="KW-0325">Glycoprotein</keyword>
<evidence type="ECO:0000256" key="5">
    <source>
        <dbReference type="ARBA" id="ARBA00023180"/>
    </source>
</evidence>
<dbReference type="CDD" id="cd06562">
    <property type="entry name" value="GH20_HexA_HexB-like"/>
    <property type="match status" value="1"/>
</dbReference>
<name>A0A1Y1Y2B2_9FUNG</name>
<dbReference type="GO" id="GO:0005975">
    <property type="term" value="P:carbohydrate metabolic process"/>
    <property type="evidence" value="ECO:0007669"/>
    <property type="project" value="InterPro"/>
</dbReference>